<dbReference type="EMBL" id="HBUF01000919">
    <property type="protein sequence ID" value="CAG6605811.1"/>
    <property type="molecule type" value="Transcribed_RNA"/>
</dbReference>
<dbReference type="EMBL" id="HBUF01524120">
    <property type="protein sequence ID" value="CAG6749670.1"/>
    <property type="molecule type" value="Transcribed_RNA"/>
</dbReference>
<accession>A0A8D8Y2H6</accession>
<sequence>MVNRLQTLRKMVNQLQILKTMANLRQILKMVKHIQVFSLMQVKVCQTTVLTKKQIPSYHLPIVKLKVVNHQQLRRNLATEKPQTKETKSTVQRLRKLKTKQTIKNKLEQKTTTET</sequence>
<dbReference type="EMBL" id="HBUF01524121">
    <property type="protein sequence ID" value="CAG6749673.1"/>
    <property type="molecule type" value="Transcribed_RNA"/>
</dbReference>
<reference evidence="2" key="1">
    <citation type="submission" date="2021-05" db="EMBL/GenBank/DDBJ databases">
        <authorList>
            <person name="Alioto T."/>
            <person name="Alioto T."/>
            <person name="Gomez Garrido J."/>
        </authorList>
    </citation>
    <scope>NUCLEOTIDE SEQUENCE</scope>
</reference>
<organism evidence="2">
    <name type="scientific">Cacopsylla melanoneura</name>
    <dbReference type="NCBI Taxonomy" id="428564"/>
    <lineage>
        <taxon>Eukaryota</taxon>
        <taxon>Metazoa</taxon>
        <taxon>Ecdysozoa</taxon>
        <taxon>Arthropoda</taxon>
        <taxon>Hexapoda</taxon>
        <taxon>Insecta</taxon>
        <taxon>Pterygota</taxon>
        <taxon>Neoptera</taxon>
        <taxon>Paraneoptera</taxon>
        <taxon>Hemiptera</taxon>
        <taxon>Sternorrhyncha</taxon>
        <taxon>Psylloidea</taxon>
        <taxon>Psyllidae</taxon>
        <taxon>Psyllinae</taxon>
        <taxon>Cacopsylla</taxon>
    </lineage>
</organism>
<protein>
    <submittedName>
        <fullName evidence="2">Uncharacterized protein</fullName>
    </submittedName>
</protein>
<dbReference type="EMBL" id="HBUF01354886">
    <property type="protein sequence ID" value="CAG6716686.1"/>
    <property type="molecule type" value="Transcribed_RNA"/>
</dbReference>
<dbReference type="EMBL" id="HBUF01354887">
    <property type="protein sequence ID" value="CAG6716688.1"/>
    <property type="molecule type" value="Transcribed_RNA"/>
</dbReference>
<name>A0A8D8Y2H6_9HEMI</name>
<dbReference type="EMBL" id="HBUF01000921">
    <property type="protein sequence ID" value="CAG6605815.1"/>
    <property type="molecule type" value="Transcribed_RNA"/>
</dbReference>
<dbReference type="EMBL" id="HBUF01000920">
    <property type="protein sequence ID" value="CAG6605813.1"/>
    <property type="molecule type" value="Transcribed_RNA"/>
</dbReference>
<feature type="region of interest" description="Disordered" evidence="1">
    <location>
        <begin position="77"/>
        <end position="97"/>
    </location>
</feature>
<dbReference type="EMBL" id="HBUF01524123">
    <property type="protein sequence ID" value="CAG6749679.1"/>
    <property type="molecule type" value="Transcribed_RNA"/>
</dbReference>
<dbReference type="AlphaFoldDB" id="A0A8D8Y2H6"/>
<proteinExistence type="predicted"/>
<dbReference type="EMBL" id="HBUF01000918">
    <property type="protein sequence ID" value="CAG6605809.1"/>
    <property type="molecule type" value="Transcribed_RNA"/>
</dbReference>
<evidence type="ECO:0000256" key="1">
    <source>
        <dbReference type="SAM" id="MobiDB-lite"/>
    </source>
</evidence>
<dbReference type="EMBL" id="HBUF01354885">
    <property type="protein sequence ID" value="CAG6716684.1"/>
    <property type="molecule type" value="Transcribed_RNA"/>
</dbReference>
<dbReference type="EMBL" id="HBUF01524122">
    <property type="protein sequence ID" value="CAG6749676.1"/>
    <property type="molecule type" value="Transcribed_RNA"/>
</dbReference>
<evidence type="ECO:0000313" key="2">
    <source>
        <dbReference type="EMBL" id="CAG6716688.1"/>
    </source>
</evidence>